<keyword evidence="3" id="KW-1003">Cell membrane</keyword>
<reference evidence="9" key="1">
    <citation type="journal article" date="2021" name="PeerJ">
        <title>Extensive microbial diversity within the chicken gut microbiome revealed by metagenomics and culture.</title>
        <authorList>
            <person name="Gilroy R."/>
            <person name="Ravi A."/>
            <person name="Getino M."/>
            <person name="Pursley I."/>
            <person name="Horton D.L."/>
            <person name="Alikhan N.F."/>
            <person name="Baker D."/>
            <person name="Gharbi K."/>
            <person name="Hall N."/>
            <person name="Watson M."/>
            <person name="Adriaenssens E.M."/>
            <person name="Foster-Nyarko E."/>
            <person name="Jarju S."/>
            <person name="Secka A."/>
            <person name="Antonio M."/>
            <person name="Oren A."/>
            <person name="Chaudhuri R.R."/>
            <person name="La Ragione R."/>
            <person name="Hildebrand F."/>
            <person name="Pallen M.J."/>
        </authorList>
    </citation>
    <scope>NUCLEOTIDE SEQUENCE</scope>
    <source>
        <strain evidence="9">B5_2728</strain>
    </source>
</reference>
<keyword evidence="4 7" id="KW-0812">Transmembrane</keyword>
<dbReference type="PANTHER" id="PTHR34582:SF6">
    <property type="entry name" value="UPF0702 TRANSMEMBRANE PROTEIN YCAP"/>
    <property type="match status" value="1"/>
</dbReference>
<sequence length="228" mass="25283">MFVLLFRTALVYGLIIFAMRLMGKRQLGELQPSELVSTILISNLASISIEAQEVPLLASLLPVFFIVCAEILLSVIGLRYPRTARVLSGSPVAVIRDGTIDQDALRQLRFSMSDLMEALRNKDVFDPSQVSYALVEANGSLSVCLKDSFQPACKQDVNVPSQGMGRPLIPFIMDGTVLPHNLDWCGKSMDWLNSLLKQENCQLSDVQLLLGNELPDYQLITKEKAEKP</sequence>
<keyword evidence="5 7" id="KW-1133">Transmembrane helix</keyword>
<evidence type="ECO:0000313" key="9">
    <source>
        <dbReference type="EMBL" id="MBU3805507.1"/>
    </source>
</evidence>
<dbReference type="InterPro" id="IPR023090">
    <property type="entry name" value="UPF0702_alpha/beta_dom_sf"/>
</dbReference>
<feature type="transmembrane region" description="Helical" evidence="7">
    <location>
        <begin position="6"/>
        <end position="23"/>
    </location>
</feature>
<feature type="domain" description="YetF C-terminal" evidence="8">
    <location>
        <begin position="82"/>
        <end position="207"/>
    </location>
</feature>
<evidence type="ECO:0000256" key="6">
    <source>
        <dbReference type="ARBA" id="ARBA00023136"/>
    </source>
</evidence>
<evidence type="ECO:0000256" key="3">
    <source>
        <dbReference type="ARBA" id="ARBA00022475"/>
    </source>
</evidence>
<evidence type="ECO:0000259" key="8">
    <source>
        <dbReference type="Pfam" id="PF04239"/>
    </source>
</evidence>
<keyword evidence="6 7" id="KW-0472">Membrane</keyword>
<dbReference type="Gene3D" id="3.30.240.20">
    <property type="entry name" value="bsu07140 like domains"/>
    <property type="match status" value="2"/>
</dbReference>
<evidence type="ECO:0000256" key="5">
    <source>
        <dbReference type="ARBA" id="ARBA00022989"/>
    </source>
</evidence>
<organism evidence="9 10">
    <name type="scientific">Candidatus Allofournierella pullistercoris</name>
    <dbReference type="NCBI Taxonomy" id="2838597"/>
    <lineage>
        <taxon>Bacteria</taxon>
        <taxon>Bacillati</taxon>
        <taxon>Bacillota</taxon>
        <taxon>Clostridia</taxon>
        <taxon>Eubacteriales</taxon>
        <taxon>Oscillospiraceae</taxon>
        <taxon>Allofournierella</taxon>
    </lineage>
</organism>
<evidence type="ECO:0000256" key="2">
    <source>
        <dbReference type="ARBA" id="ARBA00006448"/>
    </source>
</evidence>
<accession>A0A948WN13</accession>
<evidence type="ECO:0000313" key="10">
    <source>
        <dbReference type="Proteomes" id="UP000713596"/>
    </source>
</evidence>
<dbReference type="InterPro" id="IPR007353">
    <property type="entry name" value="DUF421"/>
</dbReference>
<protein>
    <submittedName>
        <fullName evidence="9">DUF421 domain-containing protein</fullName>
    </submittedName>
</protein>
<comment type="caution">
    <text evidence="9">The sequence shown here is derived from an EMBL/GenBank/DDBJ whole genome shotgun (WGS) entry which is preliminary data.</text>
</comment>
<gene>
    <name evidence="9" type="ORF">H9882_01180</name>
</gene>
<dbReference type="Pfam" id="PF04239">
    <property type="entry name" value="DUF421"/>
    <property type="match status" value="1"/>
</dbReference>
<dbReference type="GO" id="GO:0005886">
    <property type="term" value="C:plasma membrane"/>
    <property type="evidence" value="ECO:0007669"/>
    <property type="project" value="UniProtKB-SubCell"/>
</dbReference>
<dbReference type="Proteomes" id="UP000713596">
    <property type="component" value="Unassembled WGS sequence"/>
</dbReference>
<dbReference type="PANTHER" id="PTHR34582">
    <property type="entry name" value="UPF0702 TRANSMEMBRANE PROTEIN YCAP"/>
    <property type="match status" value="1"/>
</dbReference>
<feature type="transmembrane region" description="Helical" evidence="7">
    <location>
        <begin position="57"/>
        <end position="78"/>
    </location>
</feature>
<dbReference type="EMBL" id="JAHLFP010000007">
    <property type="protein sequence ID" value="MBU3805507.1"/>
    <property type="molecule type" value="Genomic_DNA"/>
</dbReference>
<dbReference type="AlphaFoldDB" id="A0A948WN13"/>
<evidence type="ECO:0000256" key="1">
    <source>
        <dbReference type="ARBA" id="ARBA00004651"/>
    </source>
</evidence>
<comment type="similarity">
    <text evidence="2">Belongs to the UPF0702 family.</text>
</comment>
<comment type="subcellular location">
    <subcellularLocation>
        <location evidence="1">Cell membrane</location>
        <topology evidence="1">Multi-pass membrane protein</topology>
    </subcellularLocation>
</comment>
<evidence type="ECO:0000256" key="4">
    <source>
        <dbReference type="ARBA" id="ARBA00022692"/>
    </source>
</evidence>
<proteinExistence type="inferred from homology"/>
<reference evidence="9" key="2">
    <citation type="submission" date="2021-04" db="EMBL/GenBank/DDBJ databases">
        <authorList>
            <person name="Gilroy R."/>
        </authorList>
    </citation>
    <scope>NUCLEOTIDE SEQUENCE</scope>
    <source>
        <strain evidence="9">B5_2728</strain>
    </source>
</reference>
<evidence type="ECO:0000256" key="7">
    <source>
        <dbReference type="SAM" id="Phobius"/>
    </source>
</evidence>
<name>A0A948WN13_9FIRM</name>